<keyword evidence="1" id="KW-1133">Transmembrane helix</keyword>
<keyword evidence="1" id="KW-0472">Membrane</keyword>
<reference evidence="2" key="1">
    <citation type="submission" date="2018-06" db="EMBL/GenBank/DDBJ databases">
        <authorList>
            <person name="Zhirakovskaya E."/>
        </authorList>
    </citation>
    <scope>NUCLEOTIDE SEQUENCE</scope>
</reference>
<evidence type="ECO:0000256" key="1">
    <source>
        <dbReference type="SAM" id="Phobius"/>
    </source>
</evidence>
<keyword evidence="1" id="KW-0812">Transmembrane</keyword>
<dbReference type="EMBL" id="UOEF01000294">
    <property type="protein sequence ID" value="VAV99940.1"/>
    <property type="molecule type" value="Genomic_DNA"/>
</dbReference>
<accession>A0A3B0S1X9</accession>
<name>A0A3B0S1X9_9ZZZZ</name>
<organism evidence="2">
    <name type="scientific">hydrothermal vent metagenome</name>
    <dbReference type="NCBI Taxonomy" id="652676"/>
    <lineage>
        <taxon>unclassified sequences</taxon>
        <taxon>metagenomes</taxon>
        <taxon>ecological metagenomes</taxon>
    </lineage>
</organism>
<feature type="transmembrane region" description="Helical" evidence="1">
    <location>
        <begin position="67"/>
        <end position="88"/>
    </location>
</feature>
<proteinExistence type="predicted"/>
<dbReference type="AlphaFoldDB" id="A0A3B0S1X9"/>
<sequence length="89" mass="9963">MNIHAHDAFPGRGREIVDWNAGSPVYRGEEIEIVRAPALRGPWLWPLKPGDLVCDWLNVTAPDNRGLLRMLINLTLYSKVVALVVVFAT</sequence>
<gene>
    <name evidence="2" type="ORF">MNBD_ALPHA04-584</name>
</gene>
<evidence type="ECO:0000313" key="2">
    <source>
        <dbReference type="EMBL" id="VAV99940.1"/>
    </source>
</evidence>
<protein>
    <submittedName>
        <fullName evidence="2">Uncharacterized protein</fullName>
    </submittedName>
</protein>